<evidence type="ECO:0000256" key="13">
    <source>
        <dbReference type="SAM" id="MobiDB-lite"/>
    </source>
</evidence>
<feature type="compositionally biased region" description="Basic and acidic residues" evidence="13">
    <location>
        <begin position="1519"/>
        <end position="1530"/>
    </location>
</feature>
<evidence type="ECO:0000256" key="1">
    <source>
        <dbReference type="ARBA" id="ARBA00004141"/>
    </source>
</evidence>
<dbReference type="RefSeq" id="XP_022332945.1">
    <property type="nucleotide sequence ID" value="XM_022477237.1"/>
</dbReference>
<evidence type="ECO:0000259" key="15">
    <source>
        <dbReference type="PROSITE" id="PS50893"/>
    </source>
</evidence>
<dbReference type="Gene3D" id="1.20.1560.10">
    <property type="entry name" value="ABC transporter type 1, transmembrane domain"/>
    <property type="match status" value="2"/>
</dbReference>
<feature type="transmembrane region" description="Helical" evidence="14">
    <location>
        <begin position="1078"/>
        <end position="1109"/>
    </location>
</feature>
<sequence length="1539" mass="172019">MTDFWKKICRPHQNSSVYWDGDDFGFCFEELVVVIPPHVILLVVSVYHLASAGRSGFDSFVYPFPAILRLRCLCSLLLMTTAIAVPILTKIVLGYSLSIMDVISSCVVSICWFIHSFYVWKLKYLKWRTYRGPLLNILSYILVFISSCFMLHTAILLWVNRPVNFNPYFCVSIFVYFGLHCVYLLSLLLKAQGGINVQLLHHSLNINTSEEDSEQSLLNSSRTNYGAIPQGFSPLLGEDGKSWVSRLTFNWVSPLMVKGSKHDISNADDLFRLPRRLDTNSIEKKFSSKLDSISNSVVNEENEQLLQGKMHGNNHSVPDVRIKSKSSERTLLKALNSTFGWEYYSLGILKLIADLAGFAGPILLNLLVSFVENNNEAELHGVFYAIGLLVSTFVGSICSTQFDYNMGLVGLKIRCSVVTTVYRKALRVSSVTSSKFSTGEIVNFMSTDTDRVVNFCPSFHAFWSLPFQVAVSLYLLHSQVGLAFLAGLGFAILLIPINKWLASKIGQLSTEMMNQKDARVKLMTEILRGIRVVKLYAWEETFQTKIENLRRAELKSLKGRKYLDAMCVYFWATTPVLISILTFTTYSLLGHTLTAAKVFTSLSLFLMLISPLNAFPWVLNGLMEAWVSLRRLQSFVSLANVDLLKYYSQEPDSSQGQQVLTIRNGTFSWEEKPHTPQSVNEKEDQHVQSKGALLLKKICLQVEKGQFIGVVGKVGSGKSSLLNAILGEMQRLGGEIWIKCLKEGFALTSQESWIQQCTIRDNILFGKRYDNRRYEKVLEASILAEDLKVFSAGDKTMVGENGVTLSGGQKARVALARALYQDKDIYLLDDPLAAVDAYVAQQLYDKCIMGMLQKKTRILCTHHIKFLAAADLVVVMDDGRISSIGSPSEVLDHDFIIENELTDQALEDDVDVKNVESGEVEDEQVEEEGMEKGVVSLSVYRAYWSAVGVCLAPSILVALFLMQASRNVNDLWLSYWVSHSNDYSNGTADHAGNTTSDSNNIRFYLTVYGALAGANSLFTLLRAFLFAYGGVCAAQFLHTELLSVILKAPISFFDTNPMGRIINRFSSDLYSIDDSLPFILNIFLAQLFGILGTVVVICYGLPWFTLLLLPLGAVYYKIQDYYRHTSREVKRISSVSLSPVYAHFSETVTGLTTIRAFREMDRFKKENLEKLDLNLRAQYSGQAVASWLGFRLQMMGVVMVTGIALISVLQHHFQAVNAGLVGLALSYALSVTNLLSGVVSSFTETEKQLVSVERAQQYLSIPSEKLQGSLLVSPFWPTMGVVSFKNVRLRYRSDLSDALKGVTFCTKPTEKVGIVGRTGSGKSSLFQALFRINEIHQGDIKVDGNSIKYLDLKEIRSRFAVIPQDPFLFSGSVRENLDPATVYGDEEIWNSLGRCHLVSAVEKLGGLQADVGERGKMFSVGQKQLMCLARAILTKTKVLCIDEATASVDMKTDALIQDTIREEFKDSTVLTIAHRLDTVMDSDRVLVMKEGRVAEFNTPSVLLRDKHSLFSKLVSGNKKLEAHGPHRSPEKTVQTNKHI</sequence>
<dbReference type="Proteomes" id="UP000694844">
    <property type="component" value="Chromosome 4"/>
</dbReference>
<evidence type="ECO:0000256" key="9">
    <source>
        <dbReference type="ARBA" id="ARBA00022967"/>
    </source>
</evidence>
<dbReference type="GO" id="GO:0005524">
    <property type="term" value="F:ATP binding"/>
    <property type="evidence" value="ECO:0007669"/>
    <property type="project" value="UniProtKB-KW"/>
</dbReference>
<keyword evidence="4" id="KW-0813">Transport</keyword>
<keyword evidence="11 14" id="KW-0472">Membrane</keyword>
<dbReference type="InterPro" id="IPR036640">
    <property type="entry name" value="ABC1_TM_sf"/>
</dbReference>
<keyword evidence="10 14" id="KW-1133">Transmembrane helix</keyword>
<feature type="transmembrane region" description="Helical" evidence="14">
    <location>
        <begin position="452"/>
        <end position="476"/>
    </location>
</feature>
<dbReference type="SUPFAM" id="SSF52540">
    <property type="entry name" value="P-loop containing nucleoside triphosphate hydrolases"/>
    <property type="match status" value="2"/>
</dbReference>
<dbReference type="CDD" id="cd03244">
    <property type="entry name" value="ABCC_MRP_domain2"/>
    <property type="match status" value="1"/>
</dbReference>
<evidence type="ECO:0000313" key="18">
    <source>
        <dbReference type="RefSeq" id="XP_022332945.1"/>
    </source>
</evidence>
<accession>A0A8B8DYC0</accession>
<dbReference type="OrthoDB" id="6500128at2759"/>
<feature type="transmembrane region" description="Helical" evidence="14">
    <location>
        <begin position="70"/>
        <end position="89"/>
    </location>
</feature>
<dbReference type="GO" id="GO:0008559">
    <property type="term" value="F:ABC-type xenobiotic transporter activity"/>
    <property type="evidence" value="ECO:0007669"/>
    <property type="project" value="UniProtKB-EC"/>
</dbReference>
<comment type="catalytic activity">
    <reaction evidence="12">
        <text>ATP + H2O + xenobioticSide 1 = ADP + phosphate + xenobioticSide 2.</text>
        <dbReference type="EC" id="7.6.2.2"/>
    </reaction>
</comment>
<dbReference type="PANTHER" id="PTHR24223">
    <property type="entry name" value="ATP-BINDING CASSETTE SUB-FAMILY C"/>
    <property type="match status" value="1"/>
</dbReference>
<dbReference type="InterPro" id="IPR003593">
    <property type="entry name" value="AAA+_ATPase"/>
</dbReference>
<feature type="domain" description="ABC transmembrane type-1" evidence="16">
    <location>
        <begin position="955"/>
        <end position="1247"/>
    </location>
</feature>
<evidence type="ECO:0000256" key="10">
    <source>
        <dbReference type="ARBA" id="ARBA00022989"/>
    </source>
</evidence>
<keyword evidence="17" id="KW-1185">Reference proteome</keyword>
<dbReference type="PROSITE" id="PS00211">
    <property type="entry name" value="ABC_TRANSPORTER_1"/>
    <property type="match status" value="2"/>
</dbReference>
<dbReference type="EC" id="7.6.2.2" evidence="3"/>
<feature type="transmembrane region" description="Helical" evidence="14">
    <location>
        <begin position="351"/>
        <end position="371"/>
    </location>
</feature>
<dbReference type="CDD" id="cd03250">
    <property type="entry name" value="ABCC_MRP_domain1"/>
    <property type="match status" value="1"/>
</dbReference>
<dbReference type="KEGG" id="cvn:111130326"/>
<evidence type="ECO:0000256" key="6">
    <source>
        <dbReference type="ARBA" id="ARBA00022737"/>
    </source>
</evidence>
<dbReference type="CDD" id="cd18598">
    <property type="entry name" value="ABC_6TM_MRP7_D1_like"/>
    <property type="match status" value="1"/>
</dbReference>
<feature type="region of interest" description="Disordered" evidence="13">
    <location>
        <begin position="1519"/>
        <end position="1539"/>
    </location>
</feature>
<dbReference type="FunFam" id="1.20.1560.10:FF:000113">
    <property type="entry name" value="ABC transporter, putative"/>
    <property type="match status" value="1"/>
</dbReference>
<evidence type="ECO:0000256" key="4">
    <source>
        <dbReference type="ARBA" id="ARBA00022448"/>
    </source>
</evidence>
<evidence type="ECO:0000313" key="17">
    <source>
        <dbReference type="Proteomes" id="UP000694844"/>
    </source>
</evidence>
<dbReference type="InterPro" id="IPR017871">
    <property type="entry name" value="ABC_transporter-like_CS"/>
</dbReference>
<organism evidence="17 18">
    <name type="scientific">Crassostrea virginica</name>
    <name type="common">Eastern oyster</name>
    <dbReference type="NCBI Taxonomy" id="6565"/>
    <lineage>
        <taxon>Eukaryota</taxon>
        <taxon>Metazoa</taxon>
        <taxon>Spiralia</taxon>
        <taxon>Lophotrochozoa</taxon>
        <taxon>Mollusca</taxon>
        <taxon>Bivalvia</taxon>
        <taxon>Autobranchia</taxon>
        <taxon>Pteriomorphia</taxon>
        <taxon>Ostreida</taxon>
        <taxon>Ostreoidea</taxon>
        <taxon>Ostreidae</taxon>
        <taxon>Crassostrea</taxon>
    </lineage>
</organism>
<dbReference type="FunFam" id="1.20.1560.10:FF:000037">
    <property type="entry name" value="ATP-binding cassette subfamily C member 10"/>
    <property type="match status" value="1"/>
</dbReference>
<keyword evidence="5 14" id="KW-0812">Transmembrane</keyword>
<evidence type="ECO:0000256" key="12">
    <source>
        <dbReference type="ARBA" id="ARBA00034018"/>
    </source>
</evidence>
<dbReference type="FunFam" id="3.40.50.300:FF:000997">
    <property type="entry name" value="Multidrug resistance-associated protein 1"/>
    <property type="match status" value="1"/>
</dbReference>
<feature type="transmembrane region" description="Helical" evidence="14">
    <location>
        <begin position="601"/>
        <end position="622"/>
    </location>
</feature>
<feature type="transmembrane region" description="Helical" evidence="14">
    <location>
        <begin position="1001"/>
        <end position="1018"/>
    </location>
</feature>
<name>A0A8B8DYC0_CRAVI</name>
<keyword evidence="8" id="KW-0067">ATP-binding</keyword>
<dbReference type="InterPro" id="IPR011527">
    <property type="entry name" value="ABC1_TM_dom"/>
</dbReference>
<dbReference type="PROSITE" id="PS50929">
    <property type="entry name" value="ABC_TM1F"/>
    <property type="match status" value="2"/>
</dbReference>
<gene>
    <name evidence="18" type="primary">LOC111130326</name>
</gene>
<dbReference type="PANTHER" id="PTHR24223:SF330">
    <property type="entry name" value="ATP-BINDING CASSETTE SUB-FAMILY C MEMBER 10"/>
    <property type="match status" value="1"/>
</dbReference>
<evidence type="ECO:0000256" key="3">
    <source>
        <dbReference type="ARBA" id="ARBA00012191"/>
    </source>
</evidence>
<feature type="domain" description="ABC transmembrane type-1" evidence="16">
    <location>
        <begin position="348"/>
        <end position="624"/>
    </location>
</feature>
<dbReference type="Pfam" id="PF00664">
    <property type="entry name" value="ABC_membrane"/>
    <property type="match status" value="2"/>
</dbReference>
<comment type="subcellular location">
    <subcellularLocation>
        <location evidence="1">Membrane</location>
        <topology evidence="1">Multi-pass membrane protein</topology>
    </subcellularLocation>
</comment>
<dbReference type="SUPFAM" id="SSF90123">
    <property type="entry name" value="ABC transporter transmembrane region"/>
    <property type="match status" value="2"/>
</dbReference>
<feature type="transmembrane region" description="Helical" evidence="14">
    <location>
        <begin position="95"/>
        <end position="114"/>
    </location>
</feature>
<keyword evidence="7" id="KW-0547">Nucleotide-binding</keyword>
<dbReference type="FunFam" id="3.40.50.300:FF:000163">
    <property type="entry name" value="Multidrug resistance-associated protein member 4"/>
    <property type="match status" value="1"/>
</dbReference>
<dbReference type="InterPro" id="IPR003439">
    <property type="entry name" value="ABC_transporter-like_ATP-bd"/>
</dbReference>
<feature type="domain" description="ABC transporter" evidence="15">
    <location>
        <begin position="1282"/>
        <end position="1515"/>
    </location>
</feature>
<evidence type="ECO:0000256" key="2">
    <source>
        <dbReference type="ARBA" id="ARBA00009726"/>
    </source>
</evidence>
<dbReference type="InterPro" id="IPR050173">
    <property type="entry name" value="ABC_transporter_C-like"/>
</dbReference>
<feature type="transmembrane region" description="Helical" evidence="14">
    <location>
        <begin position="482"/>
        <end position="502"/>
    </location>
</feature>
<feature type="transmembrane region" description="Helical" evidence="14">
    <location>
        <begin position="1188"/>
        <end position="1209"/>
    </location>
</feature>
<dbReference type="CDD" id="cd18605">
    <property type="entry name" value="ABC_6TM_MRP7_D2_like"/>
    <property type="match status" value="1"/>
</dbReference>
<feature type="transmembrane region" description="Helical" evidence="14">
    <location>
        <begin position="942"/>
        <end position="962"/>
    </location>
</feature>
<evidence type="ECO:0000256" key="8">
    <source>
        <dbReference type="ARBA" id="ARBA00022840"/>
    </source>
</evidence>
<dbReference type="Gene3D" id="3.40.50.300">
    <property type="entry name" value="P-loop containing nucleotide triphosphate hydrolases"/>
    <property type="match status" value="2"/>
</dbReference>
<keyword evidence="6" id="KW-0677">Repeat</keyword>
<evidence type="ECO:0000256" key="5">
    <source>
        <dbReference type="ARBA" id="ARBA00022692"/>
    </source>
</evidence>
<keyword evidence="9" id="KW-1278">Translocase</keyword>
<feature type="transmembrane region" description="Helical" evidence="14">
    <location>
        <begin position="134"/>
        <end position="159"/>
    </location>
</feature>
<feature type="transmembrane region" description="Helical" evidence="14">
    <location>
        <begin position="568"/>
        <end position="589"/>
    </location>
</feature>
<dbReference type="GO" id="GO:0016887">
    <property type="term" value="F:ATP hydrolysis activity"/>
    <property type="evidence" value="ECO:0007669"/>
    <property type="project" value="InterPro"/>
</dbReference>
<reference evidence="18" key="1">
    <citation type="submission" date="2025-08" db="UniProtKB">
        <authorList>
            <consortium name="RefSeq"/>
        </authorList>
    </citation>
    <scope>IDENTIFICATION</scope>
    <source>
        <tissue evidence="18">Whole sample</tissue>
    </source>
</reference>
<evidence type="ECO:0000256" key="14">
    <source>
        <dbReference type="SAM" id="Phobius"/>
    </source>
</evidence>
<dbReference type="PROSITE" id="PS50893">
    <property type="entry name" value="ABC_TRANSPORTER_2"/>
    <property type="match status" value="2"/>
</dbReference>
<feature type="domain" description="ABC transporter" evidence="15">
    <location>
        <begin position="679"/>
        <end position="903"/>
    </location>
</feature>
<evidence type="ECO:0000259" key="16">
    <source>
        <dbReference type="PROSITE" id="PS50929"/>
    </source>
</evidence>
<feature type="transmembrane region" description="Helical" evidence="14">
    <location>
        <begin position="383"/>
        <end position="404"/>
    </location>
</feature>
<comment type="similarity">
    <text evidence="2">Belongs to the ABC transporter superfamily. ABCC family. Conjugate transporter (TC 3.A.1.208) subfamily.</text>
</comment>
<feature type="transmembrane region" description="Helical" evidence="14">
    <location>
        <begin position="165"/>
        <end position="189"/>
    </location>
</feature>
<dbReference type="SMART" id="SM00382">
    <property type="entry name" value="AAA"/>
    <property type="match status" value="2"/>
</dbReference>
<dbReference type="InterPro" id="IPR027417">
    <property type="entry name" value="P-loop_NTPase"/>
</dbReference>
<evidence type="ECO:0000256" key="11">
    <source>
        <dbReference type="ARBA" id="ARBA00023136"/>
    </source>
</evidence>
<dbReference type="Pfam" id="PF00005">
    <property type="entry name" value="ABC_tran"/>
    <property type="match status" value="2"/>
</dbReference>
<evidence type="ECO:0000256" key="7">
    <source>
        <dbReference type="ARBA" id="ARBA00022741"/>
    </source>
</evidence>
<dbReference type="GO" id="GO:0016020">
    <property type="term" value="C:membrane"/>
    <property type="evidence" value="ECO:0007669"/>
    <property type="project" value="UniProtKB-SubCell"/>
</dbReference>
<dbReference type="GeneID" id="111130326"/>
<proteinExistence type="inferred from homology"/>
<protein>
    <recommendedName>
        <fullName evidence="3">ABC-type xenobiotic transporter</fullName>
        <ecNumber evidence="3">7.6.2.2</ecNumber>
    </recommendedName>
</protein>
<feature type="transmembrane region" description="Helical" evidence="14">
    <location>
        <begin position="1215"/>
        <end position="1239"/>
    </location>
</feature>